<accession>A0A9N9E3L2</accession>
<dbReference type="OrthoDB" id="2420068at2759"/>
<keyword evidence="3" id="KW-1185">Reference proteome</keyword>
<sequence length="132" mass="15066">STHHIEAKVSGKFLLSVFGAFTLNNPFSYTSSNTASSHNSDHRKCVDKLLYDLYPLSNSINQFLKKYYGNPYEKLSKLKSQRRDARDNRITLSQPKKSQTEIPERSCDKRRGNIDLSRARRGLKAEDSLPDG</sequence>
<feature type="compositionally biased region" description="Basic and acidic residues" evidence="1">
    <location>
        <begin position="98"/>
        <end position="113"/>
    </location>
</feature>
<evidence type="ECO:0000313" key="2">
    <source>
        <dbReference type="EMBL" id="CAG8663702.1"/>
    </source>
</evidence>
<reference evidence="2" key="1">
    <citation type="submission" date="2021-06" db="EMBL/GenBank/DDBJ databases">
        <authorList>
            <person name="Kallberg Y."/>
            <person name="Tangrot J."/>
            <person name="Rosling A."/>
        </authorList>
    </citation>
    <scope>NUCLEOTIDE SEQUENCE</scope>
    <source>
        <strain evidence="2">IA702</strain>
    </source>
</reference>
<name>A0A9N9E3L2_9GLOM</name>
<feature type="non-terminal residue" evidence="2">
    <location>
        <position position="132"/>
    </location>
</feature>
<gene>
    <name evidence="2" type="ORF">POCULU_LOCUS10590</name>
</gene>
<organism evidence="2 3">
    <name type="scientific">Paraglomus occultum</name>
    <dbReference type="NCBI Taxonomy" id="144539"/>
    <lineage>
        <taxon>Eukaryota</taxon>
        <taxon>Fungi</taxon>
        <taxon>Fungi incertae sedis</taxon>
        <taxon>Mucoromycota</taxon>
        <taxon>Glomeromycotina</taxon>
        <taxon>Glomeromycetes</taxon>
        <taxon>Paraglomerales</taxon>
        <taxon>Paraglomeraceae</taxon>
        <taxon>Paraglomus</taxon>
    </lineage>
</organism>
<dbReference type="EMBL" id="CAJVPJ010005730">
    <property type="protein sequence ID" value="CAG8663702.1"/>
    <property type="molecule type" value="Genomic_DNA"/>
</dbReference>
<feature type="compositionally biased region" description="Basic and acidic residues" evidence="1">
    <location>
        <begin position="123"/>
        <end position="132"/>
    </location>
</feature>
<proteinExistence type="predicted"/>
<feature type="non-terminal residue" evidence="2">
    <location>
        <position position="1"/>
    </location>
</feature>
<protein>
    <submittedName>
        <fullName evidence="2">7124_t:CDS:1</fullName>
    </submittedName>
</protein>
<comment type="caution">
    <text evidence="2">The sequence shown here is derived from an EMBL/GenBank/DDBJ whole genome shotgun (WGS) entry which is preliminary data.</text>
</comment>
<evidence type="ECO:0000313" key="3">
    <source>
        <dbReference type="Proteomes" id="UP000789572"/>
    </source>
</evidence>
<dbReference type="Proteomes" id="UP000789572">
    <property type="component" value="Unassembled WGS sequence"/>
</dbReference>
<dbReference type="AlphaFoldDB" id="A0A9N9E3L2"/>
<feature type="region of interest" description="Disordered" evidence="1">
    <location>
        <begin position="77"/>
        <end position="132"/>
    </location>
</feature>
<evidence type="ECO:0000256" key="1">
    <source>
        <dbReference type="SAM" id="MobiDB-lite"/>
    </source>
</evidence>